<sequence>MDGLQALAEEKIGCPVKKNAYSQCDLRPAYGVILSEFIKDVDFWGHCDVDVIWGRLASIFTEETLDKFDIISSRRGQLAGHCSIYRNCEKVNRLFERIPSFRAVMAKEELCRMNESAMANAIRQAPDIAVYWKSQHVVDARELDRRPNGWVWESGHVMNSDAVERAYLHFMSWKRSLRQIDFSYQDAPRKFRITSRALWAGDVPMSSQVSEMIPSYSRMCRRTYNSLRLFLTGRGRF</sequence>
<dbReference type="OrthoDB" id="1910631at2"/>
<organism evidence="1 2">
    <name type="scientific">Blastopirellula marina</name>
    <dbReference type="NCBI Taxonomy" id="124"/>
    <lineage>
        <taxon>Bacteria</taxon>
        <taxon>Pseudomonadati</taxon>
        <taxon>Planctomycetota</taxon>
        <taxon>Planctomycetia</taxon>
        <taxon>Pirellulales</taxon>
        <taxon>Pirellulaceae</taxon>
        <taxon>Blastopirellula</taxon>
    </lineage>
</organism>
<evidence type="ECO:0000313" key="2">
    <source>
        <dbReference type="Proteomes" id="UP000238322"/>
    </source>
</evidence>
<dbReference type="AlphaFoldDB" id="A0A2S8FC97"/>
<accession>A0A2S8FC97</accession>
<proteinExistence type="predicted"/>
<reference evidence="1 2" key="1">
    <citation type="submission" date="2018-02" db="EMBL/GenBank/DDBJ databases">
        <title>Comparative genomes isolates from brazilian mangrove.</title>
        <authorList>
            <person name="Araujo J.E."/>
            <person name="Taketani R.G."/>
            <person name="Silva M.C.P."/>
            <person name="Loureco M.V."/>
            <person name="Andreote F.D."/>
        </authorList>
    </citation>
    <scope>NUCLEOTIDE SEQUENCE [LARGE SCALE GENOMIC DNA]</scope>
    <source>
        <strain evidence="1 2">Hex-1 MGV</strain>
    </source>
</reference>
<evidence type="ECO:0000313" key="1">
    <source>
        <dbReference type="EMBL" id="PQO29793.1"/>
    </source>
</evidence>
<gene>
    <name evidence="1" type="ORF">C5Y83_27510</name>
</gene>
<dbReference type="Pfam" id="PF20330">
    <property type="entry name" value="DUF6625"/>
    <property type="match status" value="1"/>
</dbReference>
<name>A0A2S8FC97_9BACT</name>
<dbReference type="Proteomes" id="UP000238322">
    <property type="component" value="Unassembled WGS sequence"/>
</dbReference>
<dbReference type="EMBL" id="PUHY01000015">
    <property type="protein sequence ID" value="PQO29793.1"/>
    <property type="molecule type" value="Genomic_DNA"/>
</dbReference>
<protein>
    <submittedName>
        <fullName evidence="1">Uncharacterized protein</fullName>
    </submittedName>
</protein>
<dbReference type="InterPro" id="IPR046733">
    <property type="entry name" value="DUF6625"/>
</dbReference>
<comment type="caution">
    <text evidence="1">The sequence shown here is derived from an EMBL/GenBank/DDBJ whole genome shotgun (WGS) entry which is preliminary data.</text>
</comment>